<organism evidence="10">
    <name type="scientific">Veillonella atypica</name>
    <dbReference type="NCBI Taxonomy" id="39777"/>
    <lineage>
        <taxon>Bacteria</taxon>
        <taxon>Bacillati</taxon>
        <taxon>Bacillota</taxon>
        <taxon>Negativicutes</taxon>
        <taxon>Veillonellales</taxon>
        <taxon>Veillonellaceae</taxon>
        <taxon>Veillonella</taxon>
    </lineage>
</organism>
<evidence type="ECO:0000256" key="3">
    <source>
        <dbReference type="ARBA" id="ARBA00013085"/>
    </source>
</evidence>
<keyword evidence="4 8" id="KW-0028">Amino-acid biosynthesis</keyword>
<dbReference type="SUPFAM" id="SSF89550">
    <property type="entry name" value="PHP domain-like"/>
    <property type="match status" value="1"/>
</dbReference>
<accession>A0A133S450</accession>
<comment type="pathway">
    <text evidence="1 8">Amino-acid biosynthesis; L-histidine biosynthesis; L-histidine from 5-phospho-alpha-D-ribose 1-diphosphate: step 8/9.</text>
</comment>
<dbReference type="Pfam" id="PF02811">
    <property type="entry name" value="PHP"/>
    <property type="match status" value="1"/>
</dbReference>
<dbReference type="Proteomes" id="UP000070226">
    <property type="component" value="Unassembled WGS sequence"/>
</dbReference>
<keyword evidence="5 8" id="KW-0378">Hydrolase</keyword>
<dbReference type="GO" id="GO:0004401">
    <property type="term" value="F:histidinol-phosphatase activity"/>
    <property type="evidence" value="ECO:0007669"/>
    <property type="project" value="UniProtKB-UniRule"/>
</dbReference>
<dbReference type="GO" id="GO:0005737">
    <property type="term" value="C:cytoplasm"/>
    <property type="evidence" value="ECO:0007669"/>
    <property type="project" value="TreeGrafter"/>
</dbReference>
<feature type="domain" description="PHP" evidence="9">
    <location>
        <begin position="22"/>
        <end position="236"/>
    </location>
</feature>
<protein>
    <recommendedName>
        <fullName evidence="3 8">Histidinol-phosphatase</fullName>
        <shortName evidence="8">HolPase</shortName>
        <ecNumber evidence="3 8">3.1.3.15</ecNumber>
    </recommendedName>
</protein>
<evidence type="ECO:0000256" key="6">
    <source>
        <dbReference type="ARBA" id="ARBA00023102"/>
    </source>
</evidence>
<dbReference type="NCBIfam" id="NF005996">
    <property type="entry name" value="PRK08123.1"/>
    <property type="match status" value="1"/>
</dbReference>
<dbReference type="GeneID" id="57774367"/>
<name>A0A133S450_9FIRM</name>
<dbReference type="InterPro" id="IPR004013">
    <property type="entry name" value="PHP_dom"/>
</dbReference>
<keyword evidence="6 8" id="KW-0368">Histidine biosynthesis</keyword>
<dbReference type="Gene3D" id="3.20.20.140">
    <property type="entry name" value="Metal-dependent hydrolases"/>
    <property type="match status" value="1"/>
</dbReference>
<sequence length="288" mass="32915">MINMKAERQFIGNSTYRSRLVDGHFHTELCPHGSGDRTALMIEKAIELRIEKVCLTEHAPLPKAFEAEYGGDKVAYDTASLKLNQVDSYLELGRELQRAYGTHIDISLGFEVDYIPGFESDIQDFLDRYGPLTDDNILSVHFMDGVGGKYYCVDYNTEEFEKGFGPWISNQSELYYKYFSIIRQAVRADLGTYTPKRIGHFDLIKKYQHHFGFEHHLDKRNAQLVSDILHIMRVQGRELDYNMSGFFKPDCGEMYPSRFIQGIAAIIGVPFVLGSDAHSVADVAKVWD</sequence>
<reference evidence="10 11" key="1">
    <citation type="submission" date="2016-01" db="EMBL/GenBank/DDBJ databases">
        <authorList>
            <person name="Oliw E.H."/>
        </authorList>
    </citation>
    <scope>NUCLEOTIDE SEQUENCE [LARGE SCALE GENOMIC DNA]</scope>
    <source>
        <strain evidence="10 11">CMW7756B</strain>
    </source>
</reference>
<dbReference type="EC" id="3.1.3.15" evidence="3 8"/>
<dbReference type="InterPro" id="IPR010140">
    <property type="entry name" value="Histidinol_P_phosphatase_HisJ"/>
</dbReference>
<dbReference type="RefSeq" id="WP_005375445.1">
    <property type="nucleotide sequence ID" value="NZ_CABKSO010000001.1"/>
</dbReference>
<proteinExistence type="inferred from homology"/>
<evidence type="ECO:0000256" key="5">
    <source>
        <dbReference type="ARBA" id="ARBA00022801"/>
    </source>
</evidence>
<dbReference type="GO" id="GO:0000105">
    <property type="term" value="P:L-histidine biosynthetic process"/>
    <property type="evidence" value="ECO:0007669"/>
    <property type="project" value="UniProtKB-UniRule"/>
</dbReference>
<dbReference type="UniPathway" id="UPA00031">
    <property type="reaction ID" value="UER00013"/>
</dbReference>
<evidence type="ECO:0000259" key="9">
    <source>
        <dbReference type="Pfam" id="PF02811"/>
    </source>
</evidence>
<dbReference type="CDD" id="cd12110">
    <property type="entry name" value="PHP_HisPPase_Hisj_like"/>
    <property type="match status" value="1"/>
</dbReference>
<evidence type="ECO:0000256" key="1">
    <source>
        <dbReference type="ARBA" id="ARBA00004970"/>
    </source>
</evidence>
<dbReference type="PANTHER" id="PTHR21039:SF0">
    <property type="entry name" value="HISTIDINOL-PHOSPHATASE"/>
    <property type="match status" value="1"/>
</dbReference>
<evidence type="ECO:0000256" key="8">
    <source>
        <dbReference type="RuleBase" id="RU366003"/>
    </source>
</evidence>
<comment type="caution">
    <text evidence="10">The sequence shown here is derived from an EMBL/GenBank/DDBJ whole genome shotgun (WGS) entry which is preliminary data.</text>
</comment>
<dbReference type="EMBL" id="LRQT01000055">
    <property type="protein sequence ID" value="KXA63674.1"/>
    <property type="molecule type" value="Genomic_DNA"/>
</dbReference>
<evidence type="ECO:0000313" key="11">
    <source>
        <dbReference type="Proteomes" id="UP000070226"/>
    </source>
</evidence>
<dbReference type="NCBIfam" id="TIGR01856">
    <property type="entry name" value="hisJ_fam"/>
    <property type="match status" value="1"/>
</dbReference>
<evidence type="ECO:0000256" key="7">
    <source>
        <dbReference type="ARBA" id="ARBA00049158"/>
    </source>
</evidence>
<dbReference type="PATRIC" id="fig|39777.7.peg.1279"/>
<dbReference type="PANTHER" id="PTHR21039">
    <property type="entry name" value="HISTIDINOL PHOSPHATASE-RELATED"/>
    <property type="match status" value="1"/>
</dbReference>
<gene>
    <name evidence="10" type="ORF">HMPREF3233_01314</name>
</gene>
<dbReference type="InterPro" id="IPR016195">
    <property type="entry name" value="Pol/histidinol_Pase-like"/>
</dbReference>
<comment type="catalytic activity">
    <reaction evidence="7 8">
        <text>L-histidinol phosphate + H2O = L-histidinol + phosphate</text>
        <dbReference type="Rhea" id="RHEA:14465"/>
        <dbReference type="ChEBI" id="CHEBI:15377"/>
        <dbReference type="ChEBI" id="CHEBI:43474"/>
        <dbReference type="ChEBI" id="CHEBI:57699"/>
        <dbReference type="ChEBI" id="CHEBI:57980"/>
        <dbReference type="EC" id="3.1.3.15"/>
    </reaction>
</comment>
<evidence type="ECO:0000256" key="2">
    <source>
        <dbReference type="ARBA" id="ARBA00009152"/>
    </source>
</evidence>
<evidence type="ECO:0000313" key="10">
    <source>
        <dbReference type="EMBL" id="KXA63674.1"/>
    </source>
</evidence>
<comment type="similarity">
    <text evidence="2 8">Belongs to the PHP hydrolase family. HisK subfamily.</text>
</comment>
<dbReference type="AlphaFoldDB" id="A0A133S450"/>
<evidence type="ECO:0000256" key="4">
    <source>
        <dbReference type="ARBA" id="ARBA00022605"/>
    </source>
</evidence>
<dbReference type="STRING" id="39777.B7L28_01245"/>